<reference evidence="1 2" key="1">
    <citation type="submission" date="2019-11" db="EMBL/GenBank/DDBJ databases">
        <title>Genomes of ocular Pseudomonas aeruginosa isolates.</title>
        <authorList>
            <person name="Khan M."/>
            <person name="Rice S.A."/>
            <person name="Willcox M.D.P."/>
            <person name="Stapleton F."/>
        </authorList>
    </citation>
    <scope>NUCLEOTIDE SEQUENCE [LARGE SCALE GENOMIC DNA]</scope>
    <source>
        <strain evidence="1 2">PA221</strain>
    </source>
</reference>
<proteinExistence type="predicted"/>
<dbReference type="Proteomes" id="UP000433532">
    <property type="component" value="Unassembled WGS sequence"/>
</dbReference>
<name>A0A844ND68_PSEAI</name>
<sequence length="198" mass="22449">MFSAYLAPTEYDQPKPIDGEYPATVFETYAEFQYLGRKVLARISAQGSMNADGNPGRVIVKGDDVEITWNGSAPYKPFEYARSDEREIRYDLSLIASLVPEEFDQPHPLTDNPYGFKCRTRSIDIEFGVLEKYRARLDGYIQFPVMDAPCVVKPLEGEPLKCLVVFDEETIFLAKRYGRGVHDRLVAKAVNELQALLP</sequence>
<dbReference type="RefSeq" id="WP_124142412.1">
    <property type="nucleotide sequence ID" value="NZ_BBQK01000012.1"/>
</dbReference>
<protein>
    <submittedName>
        <fullName evidence="1">Uncharacterized protein</fullName>
    </submittedName>
</protein>
<dbReference type="AlphaFoldDB" id="A0A844ND68"/>
<evidence type="ECO:0000313" key="1">
    <source>
        <dbReference type="EMBL" id="MUI34464.1"/>
    </source>
</evidence>
<accession>A0A844ND68</accession>
<gene>
    <name evidence="1" type="ORF">GNQ48_05555</name>
</gene>
<evidence type="ECO:0000313" key="2">
    <source>
        <dbReference type="Proteomes" id="UP000433532"/>
    </source>
</evidence>
<dbReference type="EMBL" id="WOAD01000003">
    <property type="protein sequence ID" value="MUI34464.1"/>
    <property type="molecule type" value="Genomic_DNA"/>
</dbReference>
<organism evidence="1 2">
    <name type="scientific">Pseudomonas aeruginosa</name>
    <dbReference type="NCBI Taxonomy" id="287"/>
    <lineage>
        <taxon>Bacteria</taxon>
        <taxon>Pseudomonadati</taxon>
        <taxon>Pseudomonadota</taxon>
        <taxon>Gammaproteobacteria</taxon>
        <taxon>Pseudomonadales</taxon>
        <taxon>Pseudomonadaceae</taxon>
        <taxon>Pseudomonas</taxon>
    </lineage>
</organism>
<comment type="caution">
    <text evidence="1">The sequence shown here is derived from an EMBL/GenBank/DDBJ whole genome shotgun (WGS) entry which is preliminary data.</text>
</comment>